<dbReference type="EMBL" id="KB454522">
    <property type="protein sequence ID" value="EME28273.1"/>
    <property type="molecule type" value="Genomic_DNA"/>
</dbReference>
<dbReference type="AlphaFoldDB" id="M2XXB6"/>
<reference evidence="3" key="1">
    <citation type="journal article" date="2013" name="Science">
        <title>Gene transfer from bacteria and archaea facilitated evolution of an extremophilic eukaryote.</title>
        <authorList>
            <person name="Schonknecht G."/>
            <person name="Chen W.H."/>
            <person name="Ternes C.M."/>
            <person name="Barbier G.G."/>
            <person name="Shrestha R.P."/>
            <person name="Stanke M."/>
            <person name="Brautigam A."/>
            <person name="Baker B.J."/>
            <person name="Banfield J.F."/>
            <person name="Garavito R.M."/>
            <person name="Carr K."/>
            <person name="Wilkerson C."/>
            <person name="Rensing S.A."/>
            <person name="Gagneul D."/>
            <person name="Dickenson N.E."/>
            <person name="Oesterhelt C."/>
            <person name="Lercher M.J."/>
            <person name="Weber A.P."/>
        </authorList>
    </citation>
    <scope>NUCLEOTIDE SEQUENCE [LARGE SCALE GENOMIC DNA]</scope>
    <source>
        <strain evidence="3">074W</strain>
    </source>
</reference>
<keyword evidence="3" id="KW-1185">Reference proteome</keyword>
<proteinExistence type="predicted"/>
<name>M2XXB6_GALSU</name>
<evidence type="ECO:0000256" key="1">
    <source>
        <dbReference type="SAM" id="MobiDB-lite"/>
    </source>
</evidence>
<accession>M2XXB6</accession>
<dbReference type="GeneID" id="17087126"/>
<feature type="region of interest" description="Disordered" evidence="1">
    <location>
        <begin position="31"/>
        <end position="53"/>
    </location>
</feature>
<feature type="compositionally biased region" description="Basic and acidic residues" evidence="1">
    <location>
        <begin position="31"/>
        <end position="40"/>
    </location>
</feature>
<dbReference type="KEGG" id="gsl:Gasu_42730"/>
<dbReference type="Gramene" id="EME28273">
    <property type="protein sequence ID" value="EME28273"/>
    <property type="gene ID" value="Gasu_42730"/>
</dbReference>
<organism evidence="2 3">
    <name type="scientific">Galdieria sulphuraria</name>
    <name type="common">Red alga</name>
    <dbReference type="NCBI Taxonomy" id="130081"/>
    <lineage>
        <taxon>Eukaryota</taxon>
        <taxon>Rhodophyta</taxon>
        <taxon>Bangiophyceae</taxon>
        <taxon>Galdieriales</taxon>
        <taxon>Galdieriaceae</taxon>
        <taxon>Galdieria</taxon>
    </lineage>
</organism>
<evidence type="ECO:0000313" key="2">
    <source>
        <dbReference type="EMBL" id="EME28273.1"/>
    </source>
</evidence>
<evidence type="ECO:0000313" key="3">
    <source>
        <dbReference type="Proteomes" id="UP000030680"/>
    </source>
</evidence>
<gene>
    <name evidence="2" type="ORF">Gasu_42730</name>
</gene>
<dbReference type="OrthoDB" id="8583at2759"/>
<sequence length="151" mass="17381">MMLFVAIPHPFWFTVRTRKYSLAVCACQRDSERDPNESSHSENIPPHHSGESFVSQRSYHEIPSTSVDWDFEWVKYVATGKIESKKSKPHTLWGTLKGQRAKFPMKPPLNVPRLSLLAKDWRFWIITLLTVSMIMAAIQHSHNPMTGSGFI</sequence>
<dbReference type="RefSeq" id="XP_005704793.1">
    <property type="nucleotide sequence ID" value="XM_005704736.1"/>
</dbReference>
<protein>
    <submittedName>
        <fullName evidence="2">Uncharacterized protein</fullName>
    </submittedName>
</protein>
<dbReference type="Proteomes" id="UP000030680">
    <property type="component" value="Unassembled WGS sequence"/>
</dbReference>